<dbReference type="EMBL" id="CM037161">
    <property type="protein sequence ID" value="KAH7855082.1"/>
    <property type="molecule type" value="Genomic_DNA"/>
</dbReference>
<dbReference type="Proteomes" id="UP000828048">
    <property type="component" value="Chromosome 11"/>
</dbReference>
<evidence type="ECO:0000313" key="1">
    <source>
        <dbReference type="EMBL" id="KAH7855082.1"/>
    </source>
</evidence>
<sequence length="468" mass="52885">MDQDVGTGGDGVRRWWEGGVGGAAAGGGAAPFGGTHCVSGEYGDLHCNVVDLKQEKVSDTFLMAEYSSSSAAADEVAGNSDLLTEILIRLPVRSLMMFKSVSKHWLSLITSDFFALRRNPDSTAVSGLLLHPYTINNIPQVDFIPTINTTETQSKDPHPHQFTDLTFFPNVSGNIRIVNSCHGLILCCFRHTRQNNNPDPEYIILNPTTKQFRILPKCHPSDLIGLTIAFNPSKSPHYKVVCVRHNDLASTYPPGPCHHIMTYSSETGSWKASGAPFAAEFQEQYNVGVYWNGAINWFSTWRWRESLYYNVEEERLGTLPLPPIPEDNYGYNREFRYYGESRGHLHLVVTYDRGGPMSRIDVYEIEIDYSGWFVKFSVDLDAVGIIPRDTRPGRLSVLCVVRMERDDESFLVLHVPGKILRYGFGDGTLKKICDVAVRQRFYTEGWVEDQLRYFWCDSYQYIESLSNV</sequence>
<reference evidence="1 2" key="1">
    <citation type="journal article" date="2021" name="Hortic Res">
        <title>High-quality reference genome and annotation aids understanding of berry development for evergreen blueberry (Vaccinium darrowii).</title>
        <authorList>
            <person name="Yu J."/>
            <person name="Hulse-Kemp A.M."/>
            <person name="Babiker E."/>
            <person name="Staton M."/>
        </authorList>
    </citation>
    <scope>NUCLEOTIDE SEQUENCE [LARGE SCALE GENOMIC DNA]</scope>
    <source>
        <strain evidence="2">cv. NJ 8807/NJ 8810</strain>
        <tissue evidence="1">Young leaf</tissue>
    </source>
</reference>
<proteinExistence type="predicted"/>
<protein>
    <submittedName>
        <fullName evidence="1">Uncharacterized protein</fullName>
    </submittedName>
</protein>
<organism evidence="1 2">
    <name type="scientific">Vaccinium darrowii</name>
    <dbReference type="NCBI Taxonomy" id="229202"/>
    <lineage>
        <taxon>Eukaryota</taxon>
        <taxon>Viridiplantae</taxon>
        <taxon>Streptophyta</taxon>
        <taxon>Embryophyta</taxon>
        <taxon>Tracheophyta</taxon>
        <taxon>Spermatophyta</taxon>
        <taxon>Magnoliopsida</taxon>
        <taxon>eudicotyledons</taxon>
        <taxon>Gunneridae</taxon>
        <taxon>Pentapetalae</taxon>
        <taxon>asterids</taxon>
        <taxon>Ericales</taxon>
        <taxon>Ericaceae</taxon>
        <taxon>Vaccinioideae</taxon>
        <taxon>Vaccinieae</taxon>
        <taxon>Vaccinium</taxon>
    </lineage>
</organism>
<comment type="caution">
    <text evidence="1">The sequence shown here is derived from an EMBL/GenBank/DDBJ whole genome shotgun (WGS) entry which is preliminary data.</text>
</comment>
<keyword evidence="2" id="KW-1185">Reference proteome</keyword>
<name>A0ACB7YN70_9ERIC</name>
<accession>A0ACB7YN70</accession>
<gene>
    <name evidence="1" type="ORF">Vadar_021040</name>
</gene>
<evidence type="ECO:0000313" key="2">
    <source>
        <dbReference type="Proteomes" id="UP000828048"/>
    </source>
</evidence>